<accession>A0AA88NH43</accession>
<evidence type="ECO:0000313" key="1">
    <source>
        <dbReference type="EMBL" id="KAK2856428.1"/>
    </source>
</evidence>
<dbReference type="AlphaFoldDB" id="A0AA88NH43"/>
<evidence type="ECO:0000313" key="2">
    <source>
        <dbReference type="Proteomes" id="UP001187415"/>
    </source>
</evidence>
<keyword evidence="2" id="KW-1185">Reference proteome</keyword>
<proteinExistence type="predicted"/>
<dbReference type="Proteomes" id="UP001187415">
    <property type="component" value="Unassembled WGS sequence"/>
</dbReference>
<organism evidence="1 2">
    <name type="scientific">Channa striata</name>
    <name type="common">Snakehead murrel</name>
    <name type="synonym">Ophicephalus striatus</name>
    <dbReference type="NCBI Taxonomy" id="64152"/>
    <lineage>
        <taxon>Eukaryota</taxon>
        <taxon>Metazoa</taxon>
        <taxon>Chordata</taxon>
        <taxon>Craniata</taxon>
        <taxon>Vertebrata</taxon>
        <taxon>Euteleostomi</taxon>
        <taxon>Actinopterygii</taxon>
        <taxon>Neopterygii</taxon>
        <taxon>Teleostei</taxon>
        <taxon>Neoteleostei</taxon>
        <taxon>Acanthomorphata</taxon>
        <taxon>Anabantaria</taxon>
        <taxon>Anabantiformes</taxon>
        <taxon>Channoidei</taxon>
        <taxon>Channidae</taxon>
        <taxon>Channa</taxon>
    </lineage>
</organism>
<reference evidence="1" key="1">
    <citation type="submission" date="2023-07" db="EMBL/GenBank/DDBJ databases">
        <title>Chromosome-level Genome Assembly of Striped Snakehead (Channa striata).</title>
        <authorList>
            <person name="Liu H."/>
        </authorList>
    </citation>
    <scope>NUCLEOTIDE SEQUENCE</scope>
    <source>
        <strain evidence="1">Gz</strain>
        <tissue evidence="1">Muscle</tissue>
    </source>
</reference>
<comment type="caution">
    <text evidence="1">The sequence shown here is derived from an EMBL/GenBank/DDBJ whole genome shotgun (WGS) entry which is preliminary data.</text>
</comment>
<protein>
    <submittedName>
        <fullName evidence="1">Uncharacterized protein</fullName>
    </submittedName>
</protein>
<sequence>MDKDVHVQGSTCQLFQHCPSPATTSALHASETDRLALLLPLTAVQERQLGCLRVTILSETNYGAFKEQSQKDGWRRPVCRIPLRRRGNLEIPVRAEALPLGESPA</sequence>
<name>A0AA88NH43_CHASR</name>
<dbReference type="EMBL" id="JAUPFM010000003">
    <property type="protein sequence ID" value="KAK2856428.1"/>
    <property type="molecule type" value="Genomic_DNA"/>
</dbReference>
<gene>
    <name evidence="1" type="ORF">Q5P01_005163</name>
</gene>